<protein>
    <submittedName>
        <fullName evidence="1">Uncharacterized protein</fullName>
    </submittedName>
</protein>
<proteinExistence type="predicted"/>
<accession>A0ABM5P9T4</accession>
<keyword evidence="2" id="KW-1185">Reference proteome</keyword>
<reference evidence="1 2" key="1">
    <citation type="journal article" date="2013" name="Stand. Genomic Sci.">
        <title>Complete genome sequence of Dehalobacter restrictus PER-K23(T.).</title>
        <authorList>
            <person name="Kruse T."/>
            <person name="Maillard J."/>
            <person name="Goodwin L."/>
            <person name="Woyke T."/>
            <person name="Teshima H."/>
            <person name="Bruce D."/>
            <person name="Detter C."/>
            <person name="Tapia R."/>
            <person name="Han C."/>
            <person name="Huntemann M."/>
            <person name="Wei C.L."/>
            <person name="Han J."/>
            <person name="Chen A."/>
            <person name="Kyrpides N."/>
            <person name="Szeto E."/>
            <person name="Markowitz V."/>
            <person name="Ivanova N."/>
            <person name="Pagani I."/>
            <person name="Pati A."/>
            <person name="Pitluck S."/>
            <person name="Nolan M."/>
            <person name="Holliger C."/>
            <person name="Smidt H."/>
        </authorList>
    </citation>
    <scope>NUCLEOTIDE SEQUENCE [LARGE SCALE GENOMIC DNA]</scope>
    <source>
        <strain evidence="2">DSM 9455</strain>
    </source>
</reference>
<sequence length="78" mass="8779">MVNLLRKHAVLNMSLPESAVLQSLLEQAFQHGLLTDVELQHMQTQIVKLLTKQLKRFTHGDSCSVKSETAQSIEYVSS</sequence>
<evidence type="ECO:0000313" key="2">
    <source>
        <dbReference type="Proteomes" id="UP000018934"/>
    </source>
</evidence>
<dbReference type="Proteomes" id="UP000018934">
    <property type="component" value="Chromosome"/>
</dbReference>
<dbReference type="EMBL" id="CP007033">
    <property type="protein sequence ID" value="AHF11360.1"/>
    <property type="molecule type" value="Genomic_DNA"/>
</dbReference>
<gene>
    <name evidence="1" type="ORF">DEHRE_08280</name>
</gene>
<evidence type="ECO:0000313" key="1">
    <source>
        <dbReference type="EMBL" id="AHF11360.1"/>
    </source>
</evidence>
<organism evidence="1 2">
    <name type="scientific">Dehalobacter restrictus (strain DSM 9455 / PER-K23)</name>
    <dbReference type="NCBI Taxonomy" id="871738"/>
    <lineage>
        <taxon>Bacteria</taxon>
        <taxon>Bacillati</taxon>
        <taxon>Bacillota</taxon>
        <taxon>Clostridia</taxon>
        <taxon>Eubacteriales</taxon>
        <taxon>Desulfitobacteriaceae</taxon>
        <taxon>Dehalobacter</taxon>
    </lineage>
</organism>
<dbReference type="RefSeq" id="WP_025205781.1">
    <property type="nucleotide sequence ID" value="NZ_CP007033.1"/>
</dbReference>
<name>A0ABM5P9T4_DEHRP</name>